<dbReference type="AlphaFoldDB" id="A0A914RXA4"/>
<keyword evidence="1" id="KW-1185">Reference proteome</keyword>
<sequence>MFHLGDPHEAFVESAETVHPISPAISCIINTGE</sequence>
<reference evidence="2" key="1">
    <citation type="submission" date="2022-11" db="UniProtKB">
        <authorList>
            <consortium name="WormBaseParasite"/>
        </authorList>
    </citation>
    <scope>IDENTIFICATION</scope>
</reference>
<organism evidence="1 2">
    <name type="scientific">Parascaris equorum</name>
    <name type="common">Equine roundworm</name>
    <dbReference type="NCBI Taxonomy" id="6256"/>
    <lineage>
        <taxon>Eukaryota</taxon>
        <taxon>Metazoa</taxon>
        <taxon>Ecdysozoa</taxon>
        <taxon>Nematoda</taxon>
        <taxon>Chromadorea</taxon>
        <taxon>Rhabditida</taxon>
        <taxon>Spirurina</taxon>
        <taxon>Ascaridomorpha</taxon>
        <taxon>Ascaridoidea</taxon>
        <taxon>Ascarididae</taxon>
        <taxon>Parascaris</taxon>
    </lineage>
</organism>
<name>A0A914RXA4_PAREQ</name>
<protein>
    <submittedName>
        <fullName evidence="2">Uncharacterized protein</fullName>
    </submittedName>
</protein>
<evidence type="ECO:0000313" key="1">
    <source>
        <dbReference type="Proteomes" id="UP000887564"/>
    </source>
</evidence>
<dbReference type="WBParaSite" id="PEQ_0001113001-mRNA-1">
    <property type="protein sequence ID" value="PEQ_0001113001-mRNA-1"/>
    <property type="gene ID" value="PEQ_0001113001"/>
</dbReference>
<dbReference type="Proteomes" id="UP000887564">
    <property type="component" value="Unplaced"/>
</dbReference>
<accession>A0A914RXA4</accession>
<evidence type="ECO:0000313" key="2">
    <source>
        <dbReference type="WBParaSite" id="PEQ_0001113001-mRNA-1"/>
    </source>
</evidence>
<proteinExistence type="predicted"/>